<reference evidence="13 14" key="1">
    <citation type="submission" date="2015-02" db="EMBL/GenBank/DDBJ databases">
        <title>Genome Sequence of Jannaschia aquimarina DSM28248, a member of the Roseobacter clade.</title>
        <authorList>
            <person name="Voget S."/>
            <person name="Daniel R."/>
        </authorList>
    </citation>
    <scope>NUCLEOTIDE SEQUENCE [LARGE SCALE GENOMIC DNA]</scope>
    <source>
        <strain evidence="13 14">GSW-M26</strain>
    </source>
</reference>
<feature type="binding site" evidence="10">
    <location>
        <position position="22"/>
    </location>
    <ligand>
        <name>Mn(2+)</name>
        <dbReference type="ChEBI" id="CHEBI:29035"/>
    </ligand>
</feature>
<evidence type="ECO:0000313" key="13">
    <source>
        <dbReference type="EMBL" id="KIT14896.1"/>
    </source>
</evidence>
<keyword evidence="5 10" id="KW-0479">Metal-binding</keyword>
<dbReference type="Pfam" id="PF00293">
    <property type="entry name" value="NUDIX"/>
    <property type="match status" value="1"/>
</dbReference>
<comment type="catalytic activity">
    <reaction evidence="10">
        <text>isopentenyl diphosphate = dimethylallyl diphosphate</text>
        <dbReference type="Rhea" id="RHEA:23284"/>
        <dbReference type="ChEBI" id="CHEBI:57623"/>
        <dbReference type="ChEBI" id="CHEBI:128769"/>
        <dbReference type="EC" id="5.3.3.2"/>
    </reaction>
</comment>
<evidence type="ECO:0000256" key="3">
    <source>
        <dbReference type="ARBA" id="ARBA00012057"/>
    </source>
</evidence>
<gene>
    <name evidence="10 13" type="primary">idi</name>
    <name evidence="13" type="ORF">jaqu_32210</name>
</gene>
<comment type="cofactor">
    <cofactor evidence="10">
        <name>Mg(2+)</name>
        <dbReference type="ChEBI" id="CHEBI:18420"/>
    </cofactor>
    <text evidence="10">Binds 1 Mg(2+) ion per subunit. The magnesium ion binds only when substrate is bound.</text>
</comment>
<dbReference type="InterPro" id="IPR011876">
    <property type="entry name" value="IsopentenylPP_isomerase_typ1"/>
</dbReference>
<evidence type="ECO:0000256" key="2">
    <source>
        <dbReference type="ARBA" id="ARBA00007579"/>
    </source>
</evidence>
<dbReference type="SUPFAM" id="SSF55811">
    <property type="entry name" value="Nudix"/>
    <property type="match status" value="1"/>
</dbReference>
<dbReference type="PANTHER" id="PTHR10885:SF0">
    <property type="entry name" value="ISOPENTENYL-DIPHOSPHATE DELTA-ISOMERASE"/>
    <property type="match status" value="1"/>
</dbReference>
<dbReference type="GO" id="GO:0046872">
    <property type="term" value="F:metal ion binding"/>
    <property type="evidence" value="ECO:0007669"/>
    <property type="project" value="UniProtKB-KW"/>
</dbReference>
<dbReference type="CDD" id="cd02885">
    <property type="entry name" value="NUDIX_IPP_Isomerase"/>
    <property type="match status" value="1"/>
</dbReference>
<dbReference type="OrthoDB" id="9809458at2"/>
<evidence type="ECO:0000256" key="11">
    <source>
        <dbReference type="PIRSR" id="PIRSR018427-1"/>
    </source>
</evidence>
<dbReference type="UniPathway" id="UPA00059">
    <property type="reaction ID" value="UER00104"/>
</dbReference>
<dbReference type="STRING" id="935700.jaqu_32210"/>
<accession>A0A0D1ED98</accession>
<feature type="domain" description="Nudix hydrolase" evidence="12">
    <location>
        <begin position="26"/>
        <end position="160"/>
    </location>
</feature>
<dbReference type="InterPro" id="IPR000086">
    <property type="entry name" value="NUDIX_hydrolase_dom"/>
</dbReference>
<evidence type="ECO:0000256" key="7">
    <source>
        <dbReference type="ARBA" id="ARBA00023211"/>
    </source>
</evidence>
<keyword evidence="14" id="KW-1185">Reference proteome</keyword>
<feature type="binding site" evidence="10">
    <location>
        <position position="82"/>
    </location>
    <ligand>
        <name>Mg(2+)</name>
        <dbReference type="ChEBI" id="CHEBI:18420"/>
    </ligand>
</feature>
<dbReference type="PROSITE" id="PS51462">
    <property type="entry name" value="NUDIX"/>
    <property type="match status" value="1"/>
</dbReference>
<feature type="binding site" evidence="10">
    <location>
        <position position="28"/>
    </location>
    <ligand>
        <name>Mn(2+)</name>
        <dbReference type="ChEBI" id="CHEBI:29035"/>
    </ligand>
</feature>
<keyword evidence="6 10" id="KW-0460">Magnesium</keyword>
<dbReference type="InterPro" id="IPR015797">
    <property type="entry name" value="NUDIX_hydrolase-like_dom_sf"/>
</dbReference>
<keyword evidence="4 10" id="KW-0963">Cytoplasm</keyword>
<dbReference type="GO" id="GO:0050992">
    <property type="term" value="P:dimethylallyl diphosphate biosynthetic process"/>
    <property type="evidence" value="ECO:0007669"/>
    <property type="project" value="UniProtKB-UniRule"/>
</dbReference>
<dbReference type="RefSeq" id="WP_089268312.1">
    <property type="nucleotide sequence ID" value="NZ_FZPF01000001.1"/>
</dbReference>
<dbReference type="PIRSF" id="PIRSF018427">
    <property type="entry name" value="Isopntndiph_ism"/>
    <property type="match status" value="1"/>
</dbReference>
<dbReference type="GO" id="GO:0004452">
    <property type="term" value="F:isopentenyl-diphosphate delta-isomerase activity"/>
    <property type="evidence" value="ECO:0007669"/>
    <property type="project" value="UniProtKB-UniRule"/>
</dbReference>
<feature type="active site" evidence="10 11">
    <location>
        <position position="62"/>
    </location>
</feature>
<keyword evidence="9 10" id="KW-0413">Isomerase</keyword>
<evidence type="ECO:0000256" key="10">
    <source>
        <dbReference type="HAMAP-Rule" id="MF_00202"/>
    </source>
</evidence>
<keyword evidence="8 10" id="KW-0414">Isoprene biosynthesis</keyword>
<comment type="subcellular location">
    <subcellularLocation>
        <location evidence="10">Cytoplasm</location>
    </subcellularLocation>
</comment>
<evidence type="ECO:0000256" key="5">
    <source>
        <dbReference type="ARBA" id="ARBA00022723"/>
    </source>
</evidence>
<evidence type="ECO:0000313" key="14">
    <source>
        <dbReference type="Proteomes" id="UP000032232"/>
    </source>
</evidence>
<feature type="binding site" evidence="10">
    <location>
        <position position="108"/>
    </location>
    <ligand>
        <name>Mn(2+)</name>
        <dbReference type="ChEBI" id="CHEBI:29035"/>
    </ligand>
</feature>
<dbReference type="InterPro" id="IPR056375">
    <property type="entry name" value="Idi_bact"/>
</dbReference>
<dbReference type="GO" id="GO:0009240">
    <property type="term" value="P:isopentenyl diphosphate biosynthetic process"/>
    <property type="evidence" value="ECO:0007669"/>
    <property type="project" value="TreeGrafter"/>
</dbReference>
<organism evidence="13 14">
    <name type="scientific">Jannaschia aquimarina</name>
    <dbReference type="NCBI Taxonomy" id="935700"/>
    <lineage>
        <taxon>Bacteria</taxon>
        <taxon>Pseudomonadati</taxon>
        <taxon>Pseudomonadota</taxon>
        <taxon>Alphaproteobacteria</taxon>
        <taxon>Rhodobacterales</taxon>
        <taxon>Roseobacteraceae</taxon>
        <taxon>Jannaschia</taxon>
    </lineage>
</organism>
<evidence type="ECO:0000259" key="12">
    <source>
        <dbReference type="PROSITE" id="PS51462"/>
    </source>
</evidence>
<sequence length="174" mass="19114">MSVLIPAWDGGILTPVEKLEVHRRGLRHKAVSVFVIRDGATLIQQRAAGKYHSPGLWANTCCTHPEWGEDGAACAARRLQQELGIEGLTLTPRPGIEYKARVGPDMIEHEVVEVFTALAPATLTISPDPDEVQATRWVDLSALRRDVAENPDSFTAWMRIYVGDHLDQIVGLAA</sequence>
<comment type="caution">
    <text evidence="13">The sequence shown here is derived from an EMBL/GenBank/DDBJ whole genome shotgun (WGS) entry which is preliminary data.</text>
</comment>
<comment type="pathway">
    <text evidence="1 10">Isoprenoid biosynthesis; dimethylallyl diphosphate biosynthesis; dimethylallyl diphosphate from isopentenyl diphosphate: step 1/1.</text>
</comment>
<protein>
    <recommendedName>
        <fullName evidence="3 10">Isopentenyl-diphosphate Delta-isomerase</fullName>
        <shortName evidence="10">IPP isomerase</shortName>
        <ecNumber evidence="3 10">5.3.3.2</ecNumber>
    </recommendedName>
    <alternativeName>
        <fullName evidence="10">IPP:DMAPP isomerase</fullName>
    </alternativeName>
    <alternativeName>
        <fullName evidence="10">Isopentenyl pyrophosphate isomerase</fullName>
    </alternativeName>
</protein>
<evidence type="ECO:0000256" key="4">
    <source>
        <dbReference type="ARBA" id="ARBA00022490"/>
    </source>
</evidence>
<keyword evidence="7 10" id="KW-0464">Manganese</keyword>
<evidence type="ECO:0000256" key="8">
    <source>
        <dbReference type="ARBA" id="ARBA00023229"/>
    </source>
</evidence>
<dbReference type="PATRIC" id="fig|935700.4.peg.3327"/>
<comment type="similarity">
    <text evidence="2 10">Belongs to the IPP isomerase type 1 family.</text>
</comment>
<evidence type="ECO:0000256" key="1">
    <source>
        <dbReference type="ARBA" id="ARBA00004826"/>
    </source>
</evidence>
<comment type="function">
    <text evidence="10">Catalyzes the 1,3-allylic rearrangement of the homoallylic substrate isopentenyl (IPP) to its highly electrophilic allylic isomer, dimethylallyl diphosphate (DMAPP).</text>
</comment>
<name>A0A0D1ED98_9RHOB</name>
<proteinExistence type="inferred from homology"/>
<comment type="cofactor">
    <cofactor evidence="10">
        <name>Mn(2+)</name>
        <dbReference type="ChEBI" id="CHEBI:29035"/>
    </cofactor>
    <text evidence="10">Binds 1 Mn(2+) ion per subunit.</text>
</comment>
<dbReference type="GO" id="GO:0005737">
    <property type="term" value="C:cytoplasm"/>
    <property type="evidence" value="ECO:0007669"/>
    <property type="project" value="UniProtKB-SubCell"/>
</dbReference>
<evidence type="ECO:0000256" key="9">
    <source>
        <dbReference type="ARBA" id="ARBA00023235"/>
    </source>
</evidence>
<dbReference type="EMBL" id="JYFE01000060">
    <property type="protein sequence ID" value="KIT14896.1"/>
    <property type="molecule type" value="Genomic_DNA"/>
</dbReference>
<dbReference type="NCBIfam" id="TIGR02150">
    <property type="entry name" value="IPP_isom_1"/>
    <property type="match status" value="1"/>
</dbReference>
<dbReference type="Gene3D" id="3.90.79.10">
    <property type="entry name" value="Nucleoside Triphosphate Pyrophosphohydrolase"/>
    <property type="match status" value="1"/>
</dbReference>
<dbReference type="AlphaFoldDB" id="A0A0D1ED98"/>
<evidence type="ECO:0000256" key="6">
    <source>
        <dbReference type="ARBA" id="ARBA00022842"/>
    </source>
</evidence>
<feature type="active site" evidence="10 11">
    <location>
        <position position="110"/>
    </location>
</feature>
<feature type="binding site" evidence="10">
    <location>
        <position position="64"/>
    </location>
    <ligand>
        <name>Mn(2+)</name>
        <dbReference type="ChEBI" id="CHEBI:29035"/>
    </ligand>
</feature>
<dbReference type="EC" id="5.3.3.2" evidence="3 10"/>
<dbReference type="PANTHER" id="PTHR10885">
    <property type="entry name" value="ISOPENTENYL-DIPHOSPHATE DELTA-ISOMERASE"/>
    <property type="match status" value="1"/>
</dbReference>
<feature type="binding site" evidence="10">
    <location>
        <position position="110"/>
    </location>
    <ligand>
        <name>Mn(2+)</name>
        <dbReference type="ChEBI" id="CHEBI:29035"/>
    </ligand>
</feature>
<dbReference type="Proteomes" id="UP000032232">
    <property type="component" value="Unassembled WGS sequence"/>
</dbReference>
<dbReference type="HAMAP" id="MF_00202">
    <property type="entry name" value="Idi"/>
    <property type="match status" value="1"/>
</dbReference>